<keyword evidence="4 7" id="KW-0812">Transmembrane</keyword>
<sequence>MKHDFTFVGKDLAESEKIYKPSMTYLEDALRRFKQNKLAMFFFWSLLVMFLFAIIGPYLNKYGYREMNTDMTFRFWDAESLKAGYYFGTDNFGRDFFTRIWAGARVSFTIALIVVFIEGVVGTLYGGIAGFFGGKIDFYMMRFVEIMMSVPSMIYIILLMVVLGPGLKTIIIAMGATRWMFMAMIVRSEVLRIKEQEFVMASIALGANPMWIITKHLIPNALGQIIVRLTLDIPQAIFSEAFLSFIGIGIPVPLASWGSLANEGYQLLQRGPHLFVIPALLISFTTLAFNIVGDALRDALDPKLRK</sequence>
<comment type="caution">
    <text evidence="9">The sequence shown here is derived from an EMBL/GenBank/DDBJ whole genome shotgun (WGS) entry which is preliminary data.</text>
</comment>
<comment type="similarity">
    <text evidence="7">Belongs to the binding-protein-dependent transport system permease family.</text>
</comment>
<feature type="domain" description="ABC transmembrane type-1" evidence="8">
    <location>
        <begin position="104"/>
        <end position="293"/>
    </location>
</feature>
<evidence type="ECO:0000256" key="1">
    <source>
        <dbReference type="ARBA" id="ARBA00004651"/>
    </source>
</evidence>
<dbReference type="GO" id="GO:0005886">
    <property type="term" value="C:plasma membrane"/>
    <property type="evidence" value="ECO:0007669"/>
    <property type="project" value="UniProtKB-SubCell"/>
</dbReference>
<evidence type="ECO:0000256" key="4">
    <source>
        <dbReference type="ARBA" id="ARBA00022692"/>
    </source>
</evidence>
<dbReference type="Gene3D" id="1.10.3720.10">
    <property type="entry name" value="MetI-like"/>
    <property type="match status" value="1"/>
</dbReference>
<organism evidence="9 10">
    <name type="scientific">Hypnocyclicus thermotrophus</name>
    <dbReference type="NCBI Taxonomy" id="1627895"/>
    <lineage>
        <taxon>Bacteria</taxon>
        <taxon>Fusobacteriati</taxon>
        <taxon>Fusobacteriota</taxon>
        <taxon>Fusobacteriia</taxon>
        <taxon>Fusobacteriales</taxon>
        <taxon>Fusobacteriaceae</taxon>
        <taxon>Hypnocyclicus</taxon>
    </lineage>
</organism>
<evidence type="ECO:0000256" key="2">
    <source>
        <dbReference type="ARBA" id="ARBA00022448"/>
    </source>
</evidence>
<evidence type="ECO:0000256" key="5">
    <source>
        <dbReference type="ARBA" id="ARBA00022989"/>
    </source>
</evidence>
<dbReference type="RefSeq" id="WP_134113154.1">
    <property type="nucleotide sequence ID" value="NZ_SOBG01000005.1"/>
</dbReference>
<name>A0AA46DY87_9FUSO</name>
<dbReference type="InterPro" id="IPR025966">
    <property type="entry name" value="OppC_N"/>
</dbReference>
<dbReference type="Proteomes" id="UP000294678">
    <property type="component" value="Unassembled WGS sequence"/>
</dbReference>
<dbReference type="PANTHER" id="PTHR43386:SF22">
    <property type="entry name" value="OLIGOPEPTIDE TRANSPORT SYSTEM PERMEASE PROTEIN OPPC"/>
    <property type="match status" value="1"/>
</dbReference>
<dbReference type="EMBL" id="SOBG01000005">
    <property type="protein sequence ID" value="TDT69741.1"/>
    <property type="molecule type" value="Genomic_DNA"/>
</dbReference>
<feature type="transmembrane region" description="Helical" evidence="7">
    <location>
        <begin position="238"/>
        <end position="261"/>
    </location>
</feature>
<dbReference type="CDD" id="cd06261">
    <property type="entry name" value="TM_PBP2"/>
    <property type="match status" value="1"/>
</dbReference>
<reference evidence="9 10" key="1">
    <citation type="submission" date="2019-03" db="EMBL/GenBank/DDBJ databases">
        <title>Genomic Encyclopedia of Type Strains, Phase IV (KMG-IV): sequencing the most valuable type-strain genomes for metagenomic binning, comparative biology and taxonomic classification.</title>
        <authorList>
            <person name="Goeker M."/>
        </authorList>
    </citation>
    <scope>NUCLEOTIDE SEQUENCE [LARGE SCALE GENOMIC DNA]</scope>
    <source>
        <strain evidence="9 10">DSM 100055</strain>
    </source>
</reference>
<evidence type="ECO:0000313" key="10">
    <source>
        <dbReference type="Proteomes" id="UP000294678"/>
    </source>
</evidence>
<dbReference type="GO" id="GO:0055085">
    <property type="term" value="P:transmembrane transport"/>
    <property type="evidence" value="ECO:0007669"/>
    <property type="project" value="InterPro"/>
</dbReference>
<evidence type="ECO:0000256" key="6">
    <source>
        <dbReference type="ARBA" id="ARBA00023136"/>
    </source>
</evidence>
<keyword evidence="10" id="KW-1185">Reference proteome</keyword>
<dbReference type="Pfam" id="PF12911">
    <property type="entry name" value="OppC_N"/>
    <property type="match status" value="1"/>
</dbReference>
<feature type="transmembrane region" description="Helical" evidence="7">
    <location>
        <begin position="38"/>
        <end position="59"/>
    </location>
</feature>
<comment type="subcellular location">
    <subcellularLocation>
        <location evidence="1 7">Cell membrane</location>
        <topology evidence="1 7">Multi-pass membrane protein</topology>
    </subcellularLocation>
</comment>
<keyword evidence="2 7" id="KW-0813">Transport</keyword>
<dbReference type="SUPFAM" id="SSF161098">
    <property type="entry name" value="MetI-like"/>
    <property type="match status" value="1"/>
</dbReference>
<keyword evidence="3" id="KW-1003">Cell membrane</keyword>
<evidence type="ECO:0000313" key="9">
    <source>
        <dbReference type="EMBL" id="TDT69741.1"/>
    </source>
</evidence>
<dbReference type="PROSITE" id="PS50928">
    <property type="entry name" value="ABC_TM1"/>
    <property type="match status" value="1"/>
</dbReference>
<dbReference type="Pfam" id="PF00528">
    <property type="entry name" value="BPD_transp_1"/>
    <property type="match status" value="1"/>
</dbReference>
<feature type="transmembrane region" description="Helical" evidence="7">
    <location>
        <begin position="273"/>
        <end position="292"/>
    </location>
</feature>
<accession>A0AA46DY87</accession>
<keyword evidence="6 7" id="KW-0472">Membrane</keyword>
<keyword evidence="5 7" id="KW-1133">Transmembrane helix</keyword>
<dbReference type="PANTHER" id="PTHR43386">
    <property type="entry name" value="OLIGOPEPTIDE TRANSPORT SYSTEM PERMEASE PROTEIN APPC"/>
    <property type="match status" value="1"/>
</dbReference>
<evidence type="ECO:0000259" key="8">
    <source>
        <dbReference type="PROSITE" id="PS50928"/>
    </source>
</evidence>
<dbReference type="InterPro" id="IPR000515">
    <property type="entry name" value="MetI-like"/>
</dbReference>
<dbReference type="InterPro" id="IPR035906">
    <property type="entry name" value="MetI-like_sf"/>
</dbReference>
<dbReference type="InterPro" id="IPR050366">
    <property type="entry name" value="BP-dependent_transpt_permease"/>
</dbReference>
<evidence type="ECO:0000256" key="7">
    <source>
        <dbReference type="RuleBase" id="RU363032"/>
    </source>
</evidence>
<gene>
    <name evidence="9" type="ORF">EV215_1270</name>
</gene>
<protein>
    <submittedName>
        <fullName evidence="9">Oligopeptide transport system permease protein</fullName>
    </submittedName>
</protein>
<feature type="transmembrane region" description="Helical" evidence="7">
    <location>
        <begin position="106"/>
        <end position="131"/>
    </location>
</feature>
<dbReference type="AlphaFoldDB" id="A0AA46DY87"/>
<feature type="transmembrane region" description="Helical" evidence="7">
    <location>
        <begin position="143"/>
        <end position="163"/>
    </location>
</feature>
<evidence type="ECO:0000256" key="3">
    <source>
        <dbReference type="ARBA" id="ARBA00022475"/>
    </source>
</evidence>
<proteinExistence type="inferred from homology"/>